<organism evidence="1 2">
    <name type="scientific">Brumimicrobium glaciale</name>
    <dbReference type="NCBI Taxonomy" id="200475"/>
    <lineage>
        <taxon>Bacteria</taxon>
        <taxon>Pseudomonadati</taxon>
        <taxon>Bacteroidota</taxon>
        <taxon>Flavobacteriia</taxon>
        <taxon>Flavobacteriales</taxon>
        <taxon>Crocinitomicaceae</taxon>
        <taxon>Brumimicrobium</taxon>
    </lineage>
</organism>
<protein>
    <submittedName>
        <fullName evidence="1">Four-helix bundle copper-binding protein</fullName>
    </submittedName>
</protein>
<dbReference type="Proteomes" id="UP000293952">
    <property type="component" value="Unassembled WGS sequence"/>
</dbReference>
<dbReference type="InterPro" id="IPR005560">
    <property type="entry name" value="Csp_YhjQ"/>
</dbReference>
<proteinExistence type="predicted"/>
<dbReference type="Gene3D" id="1.20.1270.360">
    <property type="match status" value="1"/>
</dbReference>
<comment type="caution">
    <text evidence="1">The sequence shown here is derived from an EMBL/GenBank/DDBJ whole genome shotgun (WGS) entry which is preliminary data.</text>
</comment>
<dbReference type="PANTHER" id="PTHR37310">
    <property type="entry name" value="CYTOPLASMIC PROTEIN-RELATED"/>
    <property type="match status" value="1"/>
</dbReference>
<sequence length="111" mass="12385">MKNGKLIATLEGCIVHCNHCADACLDEDNIKMMVDCIRNDRVCVEVCSALKNILGTSHTNVDGLVKYCEQVCRECADECAKHESQHCKDCAEACRQCAEACKEYLAYKHIL</sequence>
<dbReference type="PANTHER" id="PTHR37310:SF1">
    <property type="entry name" value="CYTOPLASMIC PROTEIN"/>
    <property type="match status" value="1"/>
</dbReference>
<evidence type="ECO:0000313" key="1">
    <source>
        <dbReference type="EMBL" id="RYM35956.1"/>
    </source>
</evidence>
<accession>A0A4Q4KQY5</accession>
<dbReference type="AlphaFoldDB" id="A0A4Q4KQY5"/>
<dbReference type="OrthoDB" id="5396211at2"/>
<dbReference type="EMBL" id="SETE01000001">
    <property type="protein sequence ID" value="RYM35956.1"/>
    <property type="molecule type" value="Genomic_DNA"/>
</dbReference>
<gene>
    <name evidence="1" type="ORF">ERX46_02880</name>
</gene>
<reference evidence="1 2" key="1">
    <citation type="submission" date="2019-02" db="EMBL/GenBank/DDBJ databases">
        <title>Genome sequence of the sea-ice species Brumimicrobium glaciale.</title>
        <authorList>
            <person name="Bowman J.P."/>
        </authorList>
    </citation>
    <scope>NUCLEOTIDE SEQUENCE [LARGE SCALE GENOMIC DNA]</scope>
    <source>
        <strain evidence="1 2">IC156</strain>
    </source>
</reference>
<dbReference type="CDD" id="cd08026">
    <property type="entry name" value="DUF326"/>
    <property type="match status" value="1"/>
</dbReference>
<dbReference type="InterPro" id="IPR044543">
    <property type="entry name" value="YHJQ-like"/>
</dbReference>
<name>A0A4Q4KQY5_9FLAO</name>
<dbReference type="Pfam" id="PF03860">
    <property type="entry name" value="Csp"/>
    <property type="match status" value="1"/>
</dbReference>
<keyword evidence="2" id="KW-1185">Reference proteome</keyword>
<dbReference type="RefSeq" id="WP_130092322.1">
    <property type="nucleotide sequence ID" value="NZ_SETE01000001.1"/>
</dbReference>
<evidence type="ECO:0000313" key="2">
    <source>
        <dbReference type="Proteomes" id="UP000293952"/>
    </source>
</evidence>